<comment type="caution">
    <text evidence="2">The sequence shown here is derived from an EMBL/GenBank/DDBJ whole genome shotgun (WGS) entry which is preliminary data.</text>
</comment>
<reference evidence="2 3" key="1">
    <citation type="journal article" date="2022" name="Allergy">
        <title>Genome assembly and annotation of Periplaneta americana reveal a comprehensive cockroach allergen profile.</title>
        <authorList>
            <person name="Wang L."/>
            <person name="Xiong Q."/>
            <person name="Saelim N."/>
            <person name="Wang L."/>
            <person name="Nong W."/>
            <person name="Wan A.T."/>
            <person name="Shi M."/>
            <person name="Liu X."/>
            <person name="Cao Q."/>
            <person name="Hui J.H.L."/>
            <person name="Sookrung N."/>
            <person name="Leung T.F."/>
            <person name="Tungtrongchitr A."/>
            <person name="Tsui S.K.W."/>
        </authorList>
    </citation>
    <scope>NUCLEOTIDE SEQUENCE [LARGE SCALE GENOMIC DNA]</scope>
    <source>
        <strain evidence="2">PWHHKU_190912</strain>
    </source>
</reference>
<dbReference type="EMBL" id="JAJSOF020000031">
    <property type="protein sequence ID" value="KAJ4430861.1"/>
    <property type="molecule type" value="Genomic_DNA"/>
</dbReference>
<evidence type="ECO:0000313" key="2">
    <source>
        <dbReference type="EMBL" id="KAJ4430861.1"/>
    </source>
</evidence>
<accession>A0ABQ8SAF0</accession>
<keyword evidence="3" id="KW-1185">Reference proteome</keyword>
<evidence type="ECO:0000256" key="1">
    <source>
        <dbReference type="SAM" id="MobiDB-lite"/>
    </source>
</evidence>
<feature type="region of interest" description="Disordered" evidence="1">
    <location>
        <begin position="130"/>
        <end position="156"/>
    </location>
</feature>
<sequence length="240" mass="27029">MDVILSTSYEQVFRSQKHLLKYCILFNTLYNARIYVESVAAETVLRENKKKTNNFLLLRVRSRFFKTRHTGCSQDGGNLPRASNSKPSGDTGSSLQQRVTVLKAIETCTRYDGGLGGIRESDADRWTILPQPLIEPDPASRTDKPQEPRTPSPSYISIGNPYNLQDFAQLIFTIEDEDEIREKVESIGGMMEGNGSTPRKPLCNICFVHYKFHHDLTEDRTRVALTKGQHASTVATDTAD</sequence>
<gene>
    <name evidence="2" type="ORF">ANN_19452</name>
</gene>
<organism evidence="2 3">
    <name type="scientific">Periplaneta americana</name>
    <name type="common">American cockroach</name>
    <name type="synonym">Blatta americana</name>
    <dbReference type="NCBI Taxonomy" id="6978"/>
    <lineage>
        <taxon>Eukaryota</taxon>
        <taxon>Metazoa</taxon>
        <taxon>Ecdysozoa</taxon>
        <taxon>Arthropoda</taxon>
        <taxon>Hexapoda</taxon>
        <taxon>Insecta</taxon>
        <taxon>Pterygota</taxon>
        <taxon>Neoptera</taxon>
        <taxon>Polyneoptera</taxon>
        <taxon>Dictyoptera</taxon>
        <taxon>Blattodea</taxon>
        <taxon>Blattoidea</taxon>
        <taxon>Blattidae</taxon>
        <taxon>Blattinae</taxon>
        <taxon>Periplaneta</taxon>
    </lineage>
</organism>
<proteinExistence type="predicted"/>
<dbReference type="Proteomes" id="UP001148838">
    <property type="component" value="Unassembled WGS sequence"/>
</dbReference>
<feature type="compositionally biased region" description="Polar residues" evidence="1">
    <location>
        <begin position="70"/>
        <end position="96"/>
    </location>
</feature>
<feature type="region of interest" description="Disordered" evidence="1">
    <location>
        <begin position="69"/>
        <end position="96"/>
    </location>
</feature>
<feature type="compositionally biased region" description="Basic and acidic residues" evidence="1">
    <location>
        <begin position="138"/>
        <end position="147"/>
    </location>
</feature>
<evidence type="ECO:0000313" key="3">
    <source>
        <dbReference type="Proteomes" id="UP001148838"/>
    </source>
</evidence>
<protein>
    <submittedName>
        <fullName evidence="2">Uncharacterized protein</fullName>
    </submittedName>
</protein>
<name>A0ABQ8SAF0_PERAM</name>